<accession>A0A173W4P6</accession>
<dbReference type="RefSeq" id="WP_055179912.1">
    <property type="nucleotide sequence ID" value="NZ_CABIWY010000001.1"/>
</dbReference>
<dbReference type="AlphaFoldDB" id="A0A173W4P6"/>
<evidence type="ECO:0000313" key="1">
    <source>
        <dbReference type="EMBL" id="CUN34423.1"/>
    </source>
</evidence>
<proteinExistence type="predicted"/>
<organism evidence="1 2">
    <name type="scientific">Dorea longicatena</name>
    <dbReference type="NCBI Taxonomy" id="88431"/>
    <lineage>
        <taxon>Bacteria</taxon>
        <taxon>Bacillati</taxon>
        <taxon>Bacillota</taxon>
        <taxon>Clostridia</taxon>
        <taxon>Lachnospirales</taxon>
        <taxon>Lachnospiraceae</taxon>
        <taxon>Dorea</taxon>
    </lineage>
</organism>
<dbReference type="EMBL" id="CYYY01000001">
    <property type="protein sequence ID" value="CUN34423.1"/>
    <property type="molecule type" value="Genomic_DNA"/>
</dbReference>
<sequence>MEKKIVAIRYYNVWFYLHVNSEQDMVKISYLTDRIDAGEQMVMKYIYQWCQGHGIKYNTKYVYRKDFSIWANLWNLYSYMRMKLEVTFVNWNKKREDI</sequence>
<name>A0A173W4P6_9FIRM</name>
<evidence type="ECO:0000313" key="2">
    <source>
        <dbReference type="Proteomes" id="UP000095439"/>
    </source>
</evidence>
<gene>
    <name evidence="1" type="ORF">ERS852423_00035</name>
</gene>
<dbReference type="Proteomes" id="UP000095439">
    <property type="component" value="Unassembled WGS sequence"/>
</dbReference>
<protein>
    <submittedName>
        <fullName evidence="1">Uncharacterized protein</fullName>
    </submittedName>
</protein>
<reference evidence="1 2" key="1">
    <citation type="submission" date="2015-09" db="EMBL/GenBank/DDBJ databases">
        <authorList>
            <consortium name="Pathogen Informatics"/>
        </authorList>
    </citation>
    <scope>NUCLEOTIDE SEQUENCE [LARGE SCALE GENOMIC DNA]</scope>
    <source>
        <strain evidence="1 2">2789STDY5608866</strain>
    </source>
</reference>